<feature type="compositionally biased region" description="Basic and acidic residues" evidence="1">
    <location>
        <begin position="63"/>
        <end position="73"/>
    </location>
</feature>
<accession>A0A8E0VK95</accession>
<evidence type="ECO:0000313" key="3">
    <source>
        <dbReference type="EMBL" id="KAA0190492.1"/>
    </source>
</evidence>
<protein>
    <recommendedName>
        <fullName evidence="2">CSD2 domain-containing protein</fullName>
    </recommendedName>
</protein>
<reference evidence="3" key="1">
    <citation type="submission" date="2019-05" db="EMBL/GenBank/DDBJ databases">
        <title>Annotation for the trematode Fasciolopsis buski.</title>
        <authorList>
            <person name="Choi Y.-J."/>
        </authorList>
    </citation>
    <scope>NUCLEOTIDE SEQUENCE</scope>
    <source>
        <strain evidence="3">HT</strain>
        <tissue evidence="3">Whole worm</tissue>
    </source>
</reference>
<dbReference type="Proteomes" id="UP000728185">
    <property type="component" value="Unassembled WGS sequence"/>
</dbReference>
<dbReference type="GO" id="GO:0000175">
    <property type="term" value="F:3'-5'-RNA exonuclease activity"/>
    <property type="evidence" value="ECO:0007669"/>
    <property type="project" value="TreeGrafter"/>
</dbReference>
<dbReference type="EMBL" id="LUCM01007010">
    <property type="protein sequence ID" value="KAA0190492.1"/>
    <property type="molecule type" value="Genomic_DNA"/>
</dbReference>
<dbReference type="SUPFAM" id="SSF50249">
    <property type="entry name" value="Nucleic acid-binding proteins"/>
    <property type="match status" value="2"/>
</dbReference>
<evidence type="ECO:0000256" key="1">
    <source>
        <dbReference type="SAM" id="MobiDB-lite"/>
    </source>
</evidence>
<dbReference type="InterPro" id="IPR050180">
    <property type="entry name" value="RNR_Ribonuclease"/>
</dbReference>
<sequence>MCGRTTGGMKLCLLWNWEGSESLVEATGTQKSNEEDDSAPPCDCYYTEVKLLDVVRCRVEVASKDSGDNDSKENGTSSLDEDLPKLVKTLPTSPALVSTEEAEILMKEGRAFQAASGSSAHAQQGQLRVVSPSLAFVNHPLDNKRVAIFGHDRSHALNDDIVVVKLHRMGLWKVSGTGPPSQTDKSDNTEINNVADSRFPYSDSNTPDSVTADDTLDLDFCESSLTRPPNPEDFYRLPFKYHGLYKYRTLDELTFDHHSPWPTDLPWNLNLSATPLIWNQLPSQNLIRTGQVVCILRKNPRSRRLVGQLAFFQRRTGRITRSTPPLPVDAPADDAICLFVPNSVNHTLVKPDPATIPKSVLENRVLGSKTNYICLITGWNYRMNIPNGVICDQLGDMNELEPATKKILLEYGIEDKEFQPEVGFLLVLCTTIRVHT</sequence>
<gene>
    <name evidence="3" type="ORF">FBUS_09226</name>
</gene>
<comment type="caution">
    <text evidence="3">The sequence shown here is derived from an EMBL/GenBank/DDBJ whole genome shotgun (WGS) entry which is preliminary data.</text>
</comment>
<proteinExistence type="predicted"/>
<evidence type="ECO:0000313" key="4">
    <source>
        <dbReference type="Proteomes" id="UP000728185"/>
    </source>
</evidence>
<feature type="domain" description="CSD2" evidence="2">
    <location>
        <begin position="337"/>
        <end position="412"/>
    </location>
</feature>
<dbReference type="PANTHER" id="PTHR23355:SF9">
    <property type="entry name" value="DIS3-LIKE EXONUCLEASE 2"/>
    <property type="match status" value="1"/>
</dbReference>
<evidence type="ECO:0000259" key="2">
    <source>
        <dbReference type="Pfam" id="PF17849"/>
    </source>
</evidence>
<feature type="region of interest" description="Disordered" evidence="1">
    <location>
        <begin position="175"/>
        <end position="208"/>
    </location>
</feature>
<dbReference type="Pfam" id="PF17849">
    <property type="entry name" value="OB_Dis3"/>
    <property type="match status" value="1"/>
</dbReference>
<dbReference type="GO" id="GO:0006402">
    <property type="term" value="P:mRNA catabolic process"/>
    <property type="evidence" value="ECO:0007669"/>
    <property type="project" value="TreeGrafter"/>
</dbReference>
<name>A0A8E0VK95_9TREM</name>
<dbReference type="Gene3D" id="2.40.50.690">
    <property type="match status" value="1"/>
</dbReference>
<dbReference type="OrthoDB" id="372421at2759"/>
<dbReference type="PANTHER" id="PTHR23355">
    <property type="entry name" value="RIBONUCLEASE"/>
    <property type="match status" value="1"/>
</dbReference>
<keyword evidence="4" id="KW-1185">Reference proteome</keyword>
<feature type="compositionally biased region" description="Polar residues" evidence="1">
    <location>
        <begin position="178"/>
        <end position="195"/>
    </location>
</feature>
<dbReference type="InterPro" id="IPR012340">
    <property type="entry name" value="NA-bd_OB-fold"/>
</dbReference>
<dbReference type="GO" id="GO:0000932">
    <property type="term" value="C:P-body"/>
    <property type="evidence" value="ECO:0007669"/>
    <property type="project" value="TreeGrafter"/>
</dbReference>
<dbReference type="InterPro" id="IPR041505">
    <property type="entry name" value="Dis3_CSD2"/>
</dbReference>
<feature type="region of interest" description="Disordered" evidence="1">
    <location>
        <begin position="63"/>
        <end position="84"/>
    </location>
</feature>
<dbReference type="AlphaFoldDB" id="A0A8E0VK95"/>
<organism evidence="3 4">
    <name type="scientific">Fasciolopsis buskii</name>
    <dbReference type="NCBI Taxonomy" id="27845"/>
    <lineage>
        <taxon>Eukaryota</taxon>
        <taxon>Metazoa</taxon>
        <taxon>Spiralia</taxon>
        <taxon>Lophotrochozoa</taxon>
        <taxon>Platyhelminthes</taxon>
        <taxon>Trematoda</taxon>
        <taxon>Digenea</taxon>
        <taxon>Plagiorchiida</taxon>
        <taxon>Echinostomata</taxon>
        <taxon>Echinostomatoidea</taxon>
        <taxon>Fasciolidae</taxon>
        <taxon>Fasciolopsis</taxon>
    </lineage>
</organism>